<dbReference type="EMBL" id="FO203431">
    <property type="protein sequence ID" value="CCH89024.1"/>
    <property type="molecule type" value="Genomic_DNA"/>
</dbReference>
<feature type="region of interest" description="Disordered" evidence="1">
    <location>
        <begin position="1"/>
        <end position="37"/>
    </location>
</feature>
<feature type="compositionally biased region" description="Low complexity" evidence="1">
    <location>
        <begin position="21"/>
        <end position="34"/>
    </location>
</feature>
<proteinExistence type="predicted"/>
<dbReference type="KEGG" id="mmar:MODMU_3614"/>
<organism evidence="4 5">
    <name type="scientific">Modestobacter italicus (strain DSM 44449 / CECT 9708 / BC 501)</name>
    <dbReference type="NCBI Taxonomy" id="2732864"/>
    <lineage>
        <taxon>Bacteria</taxon>
        <taxon>Bacillati</taxon>
        <taxon>Actinomycetota</taxon>
        <taxon>Actinomycetes</taxon>
        <taxon>Geodermatophilales</taxon>
        <taxon>Geodermatophilaceae</taxon>
        <taxon>Modestobacter</taxon>
    </lineage>
</organism>
<dbReference type="OMA" id="QWAEGLT"/>
<dbReference type="InterPro" id="IPR055568">
    <property type="entry name" value="DUF7144"/>
</dbReference>
<feature type="compositionally biased region" description="Basic and acidic residues" evidence="1">
    <location>
        <begin position="1"/>
        <end position="14"/>
    </location>
</feature>
<accession>I4F061</accession>
<gene>
    <name evidence="4" type="ordered locus">MODMU_3614</name>
</gene>
<evidence type="ECO:0000256" key="2">
    <source>
        <dbReference type="SAM" id="Phobius"/>
    </source>
</evidence>
<keyword evidence="2" id="KW-1133">Transmembrane helix</keyword>
<feature type="transmembrane region" description="Helical" evidence="2">
    <location>
        <begin position="92"/>
        <end position="113"/>
    </location>
</feature>
<feature type="transmembrane region" description="Helical" evidence="2">
    <location>
        <begin position="48"/>
        <end position="72"/>
    </location>
</feature>
<feature type="transmembrane region" description="Helical" evidence="2">
    <location>
        <begin position="142"/>
        <end position="160"/>
    </location>
</feature>
<protein>
    <recommendedName>
        <fullName evidence="3">DUF7144 domain-containing protein</fullName>
    </recommendedName>
</protein>
<evidence type="ECO:0000256" key="1">
    <source>
        <dbReference type="SAM" id="MobiDB-lite"/>
    </source>
</evidence>
<feature type="domain" description="DUF7144" evidence="3">
    <location>
        <begin position="48"/>
        <end position="162"/>
    </location>
</feature>
<reference evidence="4 5" key="1">
    <citation type="journal article" date="2012" name="J. Bacteriol.">
        <title>Genome Sequence of Radiation-Resistant Modestobacter marinus Strain BC501, a Representative Actinobacterium That Thrives on Calcareous Stone Surfaces.</title>
        <authorList>
            <person name="Normand P."/>
            <person name="Gury J."/>
            <person name="Pujic P."/>
            <person name="Chouaia B."/>
            <person name="Crotti E."/>
            <person name="Brusetti L."/>
            <person name="Daffonchio D."/>
            <person name="Vacherie B."/>
            <person name="Barbe V."/>
            <person name="Medigue C."/>
            <person name="Calteau A."/>
            <person name="Ghodhbane-Gtari F."/>
            <person name="Essoussi I."/>
            <person name="Nouioui I."/>
            <person name="Abbassi-Ghozzi I."/>
            <person name="Gtari M."/>
        </authorList>
    </citation>
    <scope>NUCLEOTIDE SEQUENCE [LARGE SCALE GENOMIC DNA]</scope>
    <source>
        <strain evidence="5">BC 501</strain>
    </source>
</reference>
<dbReference type="AlphaFoldDB" id="I4F061"/>
<name>I4F061_MODI5</name>
<dbReference type="Pfam" id="PF23636">
    <property type="entry name" value="DUF7144"/>
    <property type="match status" value="1"/>
</dbReference>
<sequence>MVEPPPRDTPDRTPGRPPASGVGTATRTGRQATGSGYSTWTEEGFSGWAWFAGGLMVLVGLFQVMAGITALASADYYTIPTRDLVVDASYSTWGWVHLVLGLVMVVTGGGLALGNAAARVVGVALAGLSALVNLLFLTASPFAGALIIALDVFVIYAITVHGNESRQSR</sequence>
<evidence type="ECO:0000313" key="5">
    <source>
        <dbReference type="Proteomes" id="UP000006461"/>
    </source>
</evidence>
<keyword evidence="2" id="KW-0812">Transmembrane</keyword>
<keyword evidence="5" id="KW-1185">Reference proteome</keyword>
<keyword evidence="2" id="KW-0472">Membrane</keyword>
<evidence type="ECO:0000259" key="3">
    <source>
        <dbReference type="Pfam" id="PF23636"/>
    </source>
</evidence>
<dbReference type="Proteomes" id="UP000006461">
    <property type="component" value="Chromosome"/>
</dbReference>
<dbReference type="OrthoDB" id="5193817at2"/>
<evidence type="ECO:0000313" key="4">
    <source>
        <dbReference type="EMBL" id="CCH89024.1"/>
    </source>
</evidence>
<dbReference type="HOGENOM" id="CLU_118603_0_0_11"/>
<dbReference type="STRING" id="477641.MODMU_3614"/>